<feature type="transmembrane region" description="Helical" evidence="1">
    <location>
        <begin position="147"/>
        <end position="164"/>
    </location>
</feature>
<feature type="transmembrane region" description="Helical" evidence="1">
    <location>
        <begin position="381"/>
        <end position="402"/>
    </location>
</feature>
<protein>
    <recommendedName>
        <fullName evidence="4">Glycosyltransferase RgtA/B/C/D-like domain-containing protein</fullName>
    </recommendedName>
</protein>
<feature type="transmembrane region" description="Helical" evidence="1">
    <location>
        <begin position="73"/>
        <end position="90"/>
    </location>
</feature>
<evidence type="ECO:0000313" key="2">
    <source>
        <dbReference type="EMBL" id="HCC42005.1"/>
    </source>
</evidence>
<evidence type="ECO:0000313" key="3">
    <source>
        <dbReference type="Proteomes" id="UP000263336"/>
    </source>
</evidence>
<keyword evidence="1" id="KW-0472">Membrane</keyword>
<proteinExistence type="predicted"/>
<dbReference type="EMBL" id="DOZN01000008">
    <property type="protein sequence ID" value="HCC42005.1"/>
    <property type="molecule type" value="Genomic_DNA"/>
</dbReference>
<evidence type="ECO:0000256" key="1">
    <source>
        <dbReference type="SAM" id="Phobius"/>
    </source>
</evidence>
<organism evidence="2 3">
    <name type="scientific">candidate division WWE3 bacterium</name>
    <dbReference type="NCBI Taxonomy" id="2053526"/>
    <lineage>
        <taxon>Bacteria</taxon>
        <taxon>Katanobacteria</taxon>
    </lineage>
</organism>
<reference evidence="2 3" key="1">
    <citation type="journal article" date="2018" name="Nat. Biotechnol.">
        <title>A standardized bacterial taxonomy based on genome phylogeny substantially revises the tree of life.</title>
        <authorList>
            <person name="Parks D.H."/>
            <person name="Chuvochina M."/>
            <person name="Waite D.W."/>
            <person name="Rinke C."/>
            <person name="Skarshewski A."/>
            <person name="Chaumeil P.A."/>
            <person name="Hugenholtz P."/>
        </authorList>
    </citation>
    <scope>NUCLEOTIDE SEQUENCE [LARGE SCALE GENOMIC DNA]</scope>
    <source>
        <strain evidence="2">UBA11701</strain>
    </source>
</reference>
<feature type="transmembrane region" description="Helical" evidence="1">
    <location>
        <begin position="329"/>
        <end position="350"/>
    </location>
</feature>
<gene>
    <name evidence="2" type="ORF">DEP93_00865</name>
</gene>
<comment type="caution">
    <text evidence="2">The sequence shown here is derived from an EMBL/GenBank/DDBJ whole genome shotgun (WGS) entry which is preliminary data.</text>
</comment>
<feature type="transmembrane region" description="Helical" evidence="1">
    <location>
        <begin position="123"/>
        <end position="140"/>
    </location>
</feature>
<accession>A0A3D0ZNZ1</accession>
<keyword evidence="1" id="KW-0812">Transmembrane</keyword>
<evidence type="ECO:0008006" key="4">
    <source>
        <dbReference type="Google" id="ProtNLM"/>
    </source>
</evidence>
<dbReference type="AlphaFoldDB" id="A0A3D0ZNZ1"/>
<dbReference type="Proteomes" id="UP000263336">
    <property type="component" value="Unassembled WGS sequence"/>
</dbReference>
<sequence length="403" mass="46345">MLNLSKVLDLTMKLLFVLLGVTVIVLNLISTGNQQYVFLAESFLRGHLDFVSMPPHFTDMIFHNGNYYWPNPPFPAVFLMLPTLILRLLGVASIQGFVQIIITAFLVWILGKILVMYSSKKDVTFWVYSFIFSTCFIGVLSLPSSWYFASTVSVFLTFLAFLLYKKGYSMGYVGIIYGLILLTRFTAALGIFFYIFLLLSENNFRPKIDRVLIKKFILLLAPVLGAFIVMIFYNYARYGTWKELGYIQNFLPPFHQTARNYGIFSLKHVPGNIYYLFLNAPKPVLADGVSKVLKFPFVEADLWGMSIFITSPVFFLLFTLAYRKKESILLLLTSFIIMIPILLYFGIGWIQFGYRYSLDFLPYLFITLVSEYSLKNKELSVGVKLVILLSSLTNFYLLFTMLT</sequence>
<feature type="transmembrane region" description="Helical" evidence="1">
    <location>
        <begin position="216"/>
        <end position="236"/>
    </location>
</feature>
<keyword evidence="1" id="KW-1133">Transmembrane helix</keyword>
<feature type="transmembrane region" description="Helical" evidence="1">
    <location>
        <begin position="302"/>
        <end position="322"/>
    </location>
</feature>
<feature type="transmembrane region" description="Helical" evidence="1">
    <location>
        <begin position="170"/>
        <end position="196"/>
    </location>
</feature>
<name>A0A3D0ZNZ1_UNCKA</name>
<feature type="transmembrane region" description="Helical" evidence="1">
    <location>
        <begin position="12"/>
        <end position="29"/>
    </location>
</feature>
<feature type="transmembrane region" description="Helical" evidence="1">
    <location>
        <begin position="97"/>
        <end position="117"/>
    </location>
</feature>